<evidence type="ECO:0000313" key="7">
    <source>
        <dbReference type="Proteomes" id="UP000280307"/>
    </source>
</evidence>
<reference evidence="6 7" key="1">
    <citation type="submission" date="2018-12" db="EMBL/GenBank/DDBJ databases">
        <title>Genome Sequence of Candidatus Viridilinea halotolerans isolated from saline sulfide-rich spring.</title>
        <authorList>
            <person name="Grouzdev D.S."/>
            <person name="Burganskaya E.I."/>
            <person name="Krutkina M.S."/>
            <person name="Sukhacheva M.V."/>
            <person name="Gorlenko V.M."/>
        </authorList>
    </citation>
    <scope>NUCLEOTIDE SEQUENCE [LARGE SCALE GENOMIC DNA]</scope>
    <source>
        <strain evidence="6">Chok-6</strain>
    </source>
</reference>
<evidence type="ECO:0000259" key="5">
    <source>
        <dbReference type="Pfam" id="PF01420"/>
    </source>
</evidence>
<dbReference type="Pfam" id="PF01420">
    <property type="entry name" value="Methylase_S"/>
    <property type="match status" value="1"/>
</dbReference>
<accession>A0A426UCC6</accession>
<dbReference type="CDD" id="cd16961">
    <property type="entry name" value="RMtype1_S_TRD-CR_like"/>
    <property type="match status" value="1"/>
</dbReference>
<dbReference type="GO" id="GO:0009307">
    <property type="term" value="P:DNA restriction-modification system"/>
    <property type="evidence" value="ECO:0007669"/>
    <property type="project" value="UniProtKB-KW"/>
</dbReference>
<dbReference type="PANTHER" id="PTHR43140:SF1">
    <property type="entry name" value="TYPE I RESTRICTION ENZYME ECOKI SPECIFICITY SUBUNIT"/>
    <property type="match status" value="1"/>
</dbReference>
<comment type="similarity">
    <text evidence="1">Belongs to the type-I restriction system S methylase family.</text>
</comment>
<dbReference type="EMBL" id="RSAS01000022">
    <property type="protein sequence ID" value="RRR78289.1"/>
    <property type="molecule type" value="Genomic_DNA"/>
</dbReference>
<dbReference type="GO" id="GO:0003677">
    <property type="term" value="F:DNA binding"/>
    <property type="evidence" value="ECO:0007669"/>
    <property type="project" value="UniProtKB-KW"/>
</dbReference>
<dbReference type="Gene3D" id="3.90.220.20">
    <property type="entry name" value="DNA methylase specificity domains"/>
    <property type="match status" value="1"/>
</dbReference>
<evidence type="ECO:0000256" key="4">
    <source>
        <dbReference type="ARBA" id="ARBA00038652"/>
    </source>
</evidence>
<gene>
    <name evidence="6" type="ORF">EI684_00475</name>
</gene>
<dbReference type="InterPro" id="IPR000055">
    <property type="entry name" value="Restrct_endonuc_typeI_TRD"/>
</dbReference>
<evidence type="ECO:0000256" key="1">
    <source>
        <dbReference type="ARBA" id="ARBA00010923"/>
    </source>
</evidence>
<feature type="domain" description="Type I restriction modification DNA specificity" evidence="5">
    <location>
        <begin position="48"/>
        <end position="185"/>
    </location>
</feature>
<dbReference type="Proteomes" id="UP000280307">
    <property type="component" value="Unassembled WGS sequence"/>
</dbReference>
<organism evidence="6 7">
    <name type="scientific">Candidatus Viridilinea halotolerans</name>
    <dbReference type="NCBI Taxonomy" id="2491704"/>
    <lineage>
        <taxon>Bacteria</taxon>
        <taxon>Bacillati</taxon>
        <taxon>Chloroflexota</taxon>
        <taxon>Chloroflexia</taxon>
        <taxon>Chloroflexales</taxon>
        <taxon>Chloroflexineae</taxon>
        <taxon>Oscillochloridaceae</taxon>
        <taxon>Candidatus Viridilinea</taxon>
    </lineage>
</organism>
<dbReference type="PANTHER" id="PTHR43140">
    <property type="entry name" value="TYPE-1 RESTRICTION ENZYME ECOKI SPECIFICITY PROTEIN"/>
    <property type="match status" value="1"/>
</dbReference>
<evidence type="ECO:0000256" key="2">
    <source>
        <dbReference type="ARBA" id="ARBA00022747"/>
    </source>
</evidence>
<dbReference type="InterPro" id="IPR051212">
    <property type="entry name" value="Type-I_RE_S_subunit"/>
</dbReference>
<protein>
    <recommendedName>
        <fullName evidence="5">Type I restriction modification DNA specificity domain-containing protein</fullName>
    </recommendedName>
</protein>
<comment type="caution">
    <text evidence="6">The sequence shown here is derived from an EMBL/GenBank/DDBJ whole genome shotgun (WGS) entry which is preliminary data.</text>
</comment>
<keyword evidence="3" id="KW-0238">DNA-binding</keyword>
<dbReference type="SUPFAM" id="SSF116734">
    <property type="entry name" value="DNA methylase specificity domain"/>
    <property type="match status" value="1"/>
</dbReference>
<comment type="subunit">
    <text evidence="4">The methyltransferase is composed of M and S polypeptides.</text>
</comment>
<keyword evidence="2" id="KW-0680">Restriction system</keyword>
<dbReference type="InterPro" id="IPR044946">
    <property type="entry name" value="Restrct_endonuc_typeI_TRD_sf"/>
</dbReference>
<evidence type="ECO:0000313" key="6">
    <source>
        <dbReference type="EMBL" id="RRR78289.1"/>
    </source>
</evidence>
<dbReference type="AlphaFoldDB" id="A0A426UCC6"/>
<sequence>MSFPRYPAYKDAGVAWLGAVPEHWAFKPIKHLVSCNDEVLPETTSPDTEFRYIEISDVDETQGITNTQSVVFRDAPSRARRVVRSEDIIISTVRTYLKAIARVQPILDGAVASTGFAVLRPRSEVNGPFLAYAMRTPHFLDRVVAHSVGISYPAINASDLIGLNLPLPPLAEQRAIAAFLDAATARSDTL</sequence>
<proteinExistence type="inferred from homology"/>
<evidence type="ECO:0000256" key="3">
    <source>
        <dbReference type="ARBA" id="ARBA00023125"/>
    </source>
</evidence>
<name>A0A426UCC6_9CHLR</name>